<keyword evidence="4 9" id="KW-0732">Signal</keyword>
<feature type="chain" id="PRO_5022241267" evidence="9">
    <location>
        <begin position="29"/>
        <end position="666"/>
    </location>
</feature>
<gene>
    <name evidence="12" type="ORF">IP91_04791</name>
</gene>
<dbReference type="EMBL" id="VLLB01000012">
    <property type="protein sequence ID" value="TWI61204.1"/>
    <property type="molecule type" value="Genomic_DNA"/>
</dbReference>
<evidence type="ECO:0000256" key="6">
    <source>
        <dbReference type="ARBA" id="ARBA00023136"/>
    </source>
</evidence>
<dbReference type="GO" id="GO:0016829">
    <property type="term" value="F:lyase activity"/>
    <property type="evidence" value="ECO:0007669"/>
    <property type="project" value="InterPro"/>
</dbReference>
<evidence type="ECO:0000256" key="9">
    <source>
        <dbReference type="SAM" id="SignalP"/>
    </source>
</evidence>
<dbReference type="GO" id="GO:0016020">
    <property type="term" value="C:membrane"/>
    <property type="evidence" value="ECO:0007669"/>
    <property type="project" value="UniProtKB-SubCell"/>
</dbReference>
<dbReference type="OrthoDB" id="175534at2"/>
<dbReference type="PANTHER" id="PTHR15532">
    <property type="match status" value="1"/>
</dbReference>
<keyword evidence="6" id="KW-0472">Membrane</keyword>
<evidence type="ECO:0000256" key="5">
    <source>
        <dbReference type="ARBA" id="ARBA00022989"/>
    </source>
</evidence>
<dbReference type="PROSITE" id="PS51318">
    <property type="entry name" value="TAT"/>
    <property type="match status" value="1"/>
</dbReference>
<dbReference type="SUPFAM" id="SSF48230">
    <property type="entry name" value="Chondroitin AC/alginate lyase"/>
    <property type="match status" value="1"/>
</dbReference>
<dbReference type="InterPro" id="IPR008929">
    <property type="entry name" value="Chondroitin_lyas"/>
</dbReference>
<comment type="subcellular location">
    <subcellularLocation>
        <location evidence="2">Cell envelope</location>
    </subcellularLocation>
    <subcellularLocation>
        <location evidence="1">Membrane</location>
        <topology evidence="1">Multi-pass membrane protein</topology>
    </subcellularLocation>
</comment>
<evidence type="ECO:0000256" key="1">
    <source>
        <dbReference type="ARBA" id="ARBA00004141"/>
    </source>
</evidence>
<dbReference type="Pfam" id="PF07940">
    <property type="entry name" value="Hepar_II_III_C"/>
    <property type="match status" value="1"/>
</dbReference>
<dbReference type="InterPro" id="IPR032518">
    <property type="entry name" value="HepII_N"/>
</dbReference>
<dbReference type="AlphaFoldDB" id="A0A562QY17"/>
<dbReference type="InterPro" id="IPR012480">
    <property type="entry name" value="Hepar_II_III_C"/>
</dbReference>
<evidence type="ECO:0000313" key="13">
    <source>
        <dbReference type="Proteomes" id="UP000318431"/>
    </source>
</evidence>
<dbReference type="InterPro" id="IPR006311">
    <property type="entry name" value="TAT_signal"/>
</dbReference>
<dbReference type="Proteomes" id="UP000318431">
    <property type="component" value="Unassembled WGS sequence"/>
</dbReference>
<proteinExistence type="predicted"/>
<keyword evidence="8" id="KW-0413">Isomerase</keyword>
<accession>A0A562QY17</accession>
<feature type="signal peptide" evidence="9">
    <location>
        <begin position="1"/>
        <end position="28"/>
    </location>
</feature>
<dbReference type="PANTHER" id="PTHR15532:SF5">
    <property type="entry name" value="SULFOTRANSFERASE DOMAIN-CONTAINING PROTEIN"/>
    <property type="match status" value="1"/>
</dbReference>
<evidence type="ECO:0000256" key="4">
    <source>
        <dbReference type="ARBA" id="ARBA00022729"/>
    </source>
</evidence>
<evidence type="ECO:0000313" key="12">
    <source>
        <dbReference type="EMBL" id="TWI61204.1"/>
    </source>
</evidence>
<dbReference type="InterPro" id="IPR052447">
    <property type="entry name" value="Dermatan-Sulfate_Isomerase"/>
</dbReference>
<feature type="domain" description="Heparinase II/III-like C-terminal" evidence="10">
    <location>
        <begin position="408"/>
        <end position="625"/>
    </location>
</feature>
<keyword evidence="7" id="KW-0325">Glycoprotein</keyword>
<dbReference type="Gene3D" id="1.50.10.100">
    <property type="entry name" value="Chondroitin AC/alginate lyase"/>
    <property type="match status" value="1"/>
</dbReference>
<feature type="domain" description="Heparinase II N-terminal" evidence="11">
    <location>
        <begin position="117"/>
        <end position="332"/>
    </location>
</feature>
<dbReference type="GO" id="GO:0030313">
    <property type="term" value="C:cell envelope"/>
    <property type="evidence" value="ECO:0007669"/>
    <property type="project" value="UniProtKB-SubCell"/>
</dbReference>
<dbReference type="RefSeq" id="WP_145652760.1">
    <property type="nucleotide sequence ID" value="NZ_VLLB01000012.1"/>
</dbReference>
<evidence type="ECO:0000256" key="8">
    <source>
        <dbReference type="ARBA" id="ARBA00023235"/>
    </source>
</evidence>
<dbReference type="Gene3D" id="2.70.98.70">
    <property type="match status" value="1"/>
</dbReference>
<keyword evidence="5" id="KW-1133">Transmembrane helix</keyword>
<evidence type="ECO:0000256" key="3">
    <source>
        <dbReference type="ARBA" id="ARBA00022692"/>
    </source>
</evidence>
<keyword evidence="3" id="KW-0812">Transmembrane</keyword>
<dbReference type="Pfam" id="PF16332">
    <property type="entry name" value="DUF4962"/>
    <property type="match status" value="1"/>
</dbReference>
<sequence>MNQHITRRRFLGAAALALPALSTGAALAQDAREALGPKEGKPGRGPHPLQALMQQHPAALRTELRGVHPRVFTTAAGLAEMRQRATGSHRAAWQKALAGLVAMREEPAPAPAQKRRAQNTVGIGIVGAALAYRIEGDQRYLDAAKRYMEAAVSYPVWGYTFSKPDVDLAAGHLLYGLGTGYDLLFDVLTEEERKRYRDKLQRQGRLLAAHFAPRPGKTFSYSQNHCFIPIAGLAIAAYAVWDEVPEAAGWAAQARAIFGRVLDVASPDGYFYEGVEYWIFSMPWIIHALDAFAHAAGDDLYDHPALRNAHLYMAHSLTPNGQDIFDFGDAFEGPLTRSRHGDEAARTHPDGKLHSNYNLLYRLAARHRNRDAQGVADWMASLGHVCAEDFWTLAWYDTKLPATPIAALPPHHHFDDLGTVYWRSDWTDQATAFAFRAGPPEGHHAATLLDKLPDWHLSMGHSHPDAGSFILYGGGTYLTGPMGYAGVPRSNLSNTLLIDGQGQANEGHGHDAFDSYPYARLDTIRLTTVKLTASGAEIVADLAGAYRPELGVEKLERTFQFAGDTWTTTDRLRARKPVVLTAQVHGDTTIAQSDRRRYTVAGKPATLAVDVAAAAKAIVEPGIVTAAGPPGNVDKGPRQERGTVLRISLPAAREATLVTTMKVARA</sequence>
<evidence type="ECO:0000259" key="10">
    <source>
        <dbReference type="Pfam" id="PF07940"/>
    </source>
</evidence>
<evidence type="ECO:0000256" key="2">
    <source>
        <dbReference type="ARBA" id="ARBA00004196"/>
    </source>
</evidence>
<comment type="caution">
    <text evidence="12">The sequence shown here is derived from an EMBL/GenBank/DDBJ whole genome shotgun (WGS) entry which is preliminary data.</text>
</comment>
<protein>
    <submittedName>
        <fullName evidence="12">Heparinase II/III-like protein</fullName>
    </submittedName>
</protein>
<evidence type="ECO:0000256" key="7">
    <source>
        <dbReference type="ARBA" id="ARBA00023180"/>
    </source>
</evidence>
<organism evidence="12 13">
    <name type="scientific">Pseudoduganella lurida</name>
    <dbReference type="NCBI Taxonomy" id="1036180"/>
    <lineage>
        <taxon>Bacteria</taxon>
        <taxon>Pseudomonadati</taxon>
        <taxon>Pseudomonadota</taxon>
        <taxon>Betaproteobacteria</taxon>
        <taxon>Burkholderiales</taxon>
        <taxon>Oxalobacteraceae</taxon>
        <taxon>Telluria group</taxon>
        <taxon>Pseudoduganella</taxon>
    </lineage>
</organism>
<name>A0A562QY17_9BURK</name>
<dbReference type="GO" id="GO:0016853">
    <property type="term" value="F:isomerase activity"/>
    <property type="evidence" value="ECO:0007669"/>
    <property type="project" value="UniProtKB-KW"/>
</dbReference>
<reference evidence="12 13" key="1">
    <citation type="journal article" date="2015" name="Stand. Genomic Sci.">
        <title>Genomic Encyclopedia of Bacterial and Archaeal Type Strains, Phase III: the genomes of soil and plant-associated and newly described type strains.</title>
        <authorList>
            <person name="Whitman W.B."/>
            <person name="Woyke T."/>
            <person name="Klenk H.P."/>
            <person name="Zhou Y."/>
            <person name="Lilburn T.G."/>
            <person name="Beck B.J."/>
            <person name="De Vos P."/>
            <person name="Vandamme P."/>
            <person name="Eisen J.A."/>
            <person name="Garrity G."/>
            <person name="Hugenholtz P."/>
            <person name="Kyrpides N.C."/>
        </authorList>
    </citation>
    <scope>NUCLEOTIDE SEQUENCE [LARGE SCALE GENOMIC DNA]</scope>
    <source>
        <strain evidence="12 13">CGMCC 1.10822</strain>
    </source>
</reference>
<evidence type="ECO:0000259" key="11">
    <source>
        <dbReference type="Pfam" id="PF16332"/>
    </source>
</evidence>
<keyword evidence="13" id="KW-1185">Reference proteome</keyword>